<dbReference type="GO" id="GO:0008757">
    <property type="term" value="F:S-adenosylmethionine-dependent methyltransferase activity"/>
    <property type="evidence" value="ECO:0007669"/>
    <property type="project" value="TreeGrafter"/>
</dbReference>
<evidence type="ECO:0000256" key="4">
    <source>
        <dbReference type="ARBA" id="ARBA00022691"/>
    </source>
</evidence>
<dbReference type="GO" id="GO:0008175">
    <property type="term" value="F:tRNA methyltransferase activity"/>
    <property type="evidence" value="ECO:0007669"/>
    <property type="project" value="InterPro"/>
</dbReference>
<dbReference type="EMBL" id="CP007493">
    <property type="protein sequence ID" value="AJB42911.1"/>
    <property type="molecule type" value="Genomic_DNA"/>
</dbReference>
<dbReference type="STRING" id="697581.TCARB_1875"/>
<dbReference type="GeneID" id="25407287"/>
<evidence type="ECO:0000256" key="2">
    <source>
        <dbReference type="ARBA" id="ARBA00022603"/>
    </source>
</evidence>
<dbReference type="InterPro" id="IPR029026">
    <property type="entry name" value="tRNA_m1G_MTases_N"/>
</dbReference>
<evidence type="ECO:0000256" key="1">
    <source>
        <dbReference type="ARBA" id="ARBA00022490"/>
    </source>
</evidence>
<dbReference type="SUPFAM" id="SSF75217">
    <property type="entry name" value="alpha/beta knot"/>
    <property type="match status" value="1"/>
</dbReference>
<evidence type="ECO:0000256" key="3">
    <source>
        <dbReference type="ARBA" id="ARBA00022679"/>
    </source>
</evidence>
<keyword evidence="2" id="KW-0489">Methyltransferase</keyword>
<proteinExistence type="predicted"/>
<dbReference type="RefSeq" id="WP_148684725.1">
    <property type="nucleotide sequence ID" value="NZ_CP007493.1"/>
</dbReference>
<organism evidence="5 6">
    <name type="scientific">Thermofilum adornatum 1505</name>
    <dbReference type="NCBI Taxonomy" id="697581"/>
    <lineage>
        <taxon>Archaea</taxon>
        <taxon>Thermoproteota</taxon>
        <taxon>Thermoprotei</taxon>
        <taxon>Thermofilales</taxon>
        <taxon>Thermofilaceae</taxon>
        <taxon>Thermofilum</taxon>
    </lineage>
</organism>
<dbReference type="AlphaFoldDB" id="A0A3G1AAA9"/>
<name>A0A3G1AAA9_9CREN</name>
<sequence length="201" mass="22466">MFLEKLSRIFSVFSFNRIYIVYSNTAVTAPVFTSESMATAGGRMDVVARSILYALYDQIEQRGDTLFIGLLNGSPRPPVALYAWRLSLQNRSELEVGEAIRRALSGERLDGIEVENGARITDVLETVRKTHRVYLLDESGMHFSHFTFTGKNAFILGDHIGIPAWVISSIENMLDGAVSIGQKPYLTSHCIAFLNELMDRA</sequence>
<dbReference type="KEGG" id="tcb:TCARB_1875"/>
<dbReference type="PANTHER" id="PTHR40703">
    <property type="entry name" value="TRNA (PSEUDOURIDINE(54)-N(1))-METHYLTRANSFERASE"/>
    <property type="match status" value="1"/>
</dbReference>
<dbReference type="GO" id="GO:0030488">
    <property type="term" value="P:tRNA methylation"/>
    <property type="evidence" value="ECO:0007669"/>
    <property type="project" value="TreeGrafter"/>
</dbReference>
<evidence type="ECO:0000313" key="5">
    <source>
        <dbReference type="EMBL" id="AJB42911.1"/>
    </source>
</evidence>
<dbReference type="InterPro" id="IPR007158">
    <property type="entry name" value="TrmY"/>
</dbReference>
<gene>
    <name evidence="5" type="ORF">TCARB_1875</name>
</gene>
<protein>
    <submittedName>
        <fullName evidence="5">Uncharacterized protein</fullName>
    </submittedName>
</protein>
<keyword evidence="1" id="KW-0963">Cytoplasm</keyword>
<dbReference type="Pfam" id="PF04013">
    <property type="entry name" value="Methyltrn_RNA_2"/>
    <property type="match status" value="1"/>
</dbReference>
<accession>A0A3G1AAA9</accession>
<reference evidence="6" key="1">
    <citation type="book" date="2010" name="EXTREMOPHILES" publisher="0:0-0">
        <title>Complete genome sequences of ten hyperthermophilic archaea reveal their metabolic capabilities and possible ecological roles.</title>
        <editorList>
            <person name="?"/>
        </editorList>
        <authorList>
            <person name="Ravin N.V."/>
            <person name="Mardanov A.V."/>
            <person name="Bonch-Osmolovskaya E.A."/>
            <person name="Skryabin K.G."/>
        </authorList>
    </citation>
    <scope>NUCLEOTIDE SEQUENCE [LARGE SCALE GENOMIC DNA]</scope>
    <source>
        <strain evidence="6">1505</strain>
    </source>
</reference>
<dbReference type="Proteomes" id="UP000266720">
    <property type="component" value="Chromosome"/>
</dbReference>
<keyword evidence="3" id="KW-0808">Transferase</keyword>
<dbReference type="Gene3D" id="3.40.1280.10">
    <property type="match status" value="1"/>
</dbReference>
<dbReference type="PANTHER" id="PTHR40703:SF1">
    <property type="entry name" value="TRNA (PSEUDOURIDINE(54)-N(1))-METHYLTRANSFERASE"/>
    <property type="match status" value="1"/>
</dbReference>
<evidence type="ECO:0000313" key="6">
    <source>
        <dbReference type="Proteomes" id="UP000266720"/>
    </source>
</evidence>
<dbReference type="InterPro" id="IPR029028">
    <property type="entry name" value="Alpha/beta_knot_MTases"/>
</dbReference>
<keyword evidence="4" id="KW-0949">S-adenosyl-L-methionine</keyword>